<name>A0ABS5A770_9PSEU</name>
<dbReference type="Proteomes" id="UP001519363">
    <property type="component" value="Unassembled WGS sequence"/>
</dbReference>
<dbReference type="Pfam" id="PF06314">
    <property type="entry name" value="ADC"/>
    <property type="match status" value="1"/>
</dbReference>
<keyword evidence="2" id="KW-1185">Reference proteome</keyword>
<dbReference type="Gene3D" id="2.40.400.10">
    <property type="entry name" value="Acetoacetate decarboxylase-like"/>
    <property type="match status" value="1"/>
</dbReference>
<sequence length="248" mass="27745">MKASEVVTKLATPLTAPAYNPRRTRFRDREYLNIVYRTDAEALRKVVPEPLEFDEPLVRFEIMRMNQASNFGPYTEAGQVIPVRFGEEHGEYLHQMYLDSFPATAAGRELAGYPKSMGSPKLAVEGSALLGTLDLGSVRVATATMGYQFEQMDFEQAHSEISVPTYMLKIVPGYHGKPRICELLRTQITDLTIKDAWTGPARLQLFEHVLAPLADLPVREIVSASHILTDLRLAPLTPVHDYLAEAQS</sequence>
<proteinExistence type="predicted"/>
<dbReference type="EC" id="4.1.1.4" evidence="1"/>
<keyword evidence="1" id="KW-0456">Lyase</keyword>
<dbReference type="GO" id="GO:0047602">
    <property type="term" value="F:acetoacetate decarboxylase activity"/>
    <property type="evidence" value="ECO:0007669"/>
    <property type="project" value="UniProtKB-EC"/>
</dbReference>
<accession>A0ABS5A770</accession>
<organism evidence="1 2">
    <name type="scientific">Crossiella equi</name>
    <dbReference type="NCBI Taxonomy" id="130796"/>
    <lineage>
        <taxon>Bacteria</taxon>
        <taxon>Bacillati</taxon>
        <taxon>Actinomycetota</taxon>
        <taxon>Actinomycetes</taxon>
        <taxon>Pseudonocardiales</taxon>
        <taxon>Pseudonocardiaceae</taxon>
        <taxon>Crossiella</taxon>
    </lineage>
</organism>
<evidence type="ECO:0000313" key="2">
    <source>
        <dbReference type="Proteomes" id="UP001519363"/>
    </source>
</evidence>
<dbReference type="NCBIfam" id="NF002614">
    <property type="entry name" value="PRK02265.1"/>
    <property type="match status" value="1"/>
</dbReference>
<evidence type="ECO:0000313" key="1">
    <source>
        <dbReference type="EMBL" id="MBP2472082.1"/>
    </source>
</evidence>
<reference evidence="1 2" key="1">
    <citation type="submission" date="2021-03" db="EMBL/GenBank/DDBJ databases">
        <title>Sequencing the genomes of 1000 actinobacteria strains.</title>
        <authorList>
            <person name="Klenk H.-P."/>
        </authorList>
    </citation>
    <scope>NUCLEOTIDE SEQUENCE [LARGE SCALE GENOMIC DNA]</scope>
    <source>
        <strain evidence="1 2">DSM 44580</strain>
    </source>
</reference>
<gene>
    <name evidence="1" type="ORF">JOF53_000954</name>
</gene>
<protein>
    <submittedName>
        <fullName evidence="1">Acetoacetate decarboxylase</fullName>
        <ecNumber evidence="1">4.1.1.4</ecNumber>
    </submittedName>
</protein>
<dbReference type="SUPFAM" id="SSF160104">
    <property type="entry name" value="Acetoacetate decarboxylase-like"/>
    <property type="match status" value="1"/>
</dbReference>
<dbReference type="EMBL" id="JAGIOO010000001">
    <property type="protein sequence ID" value="MBP2472082.1"/>
    <property type="molecule type" value="Genomic_DNA"/>
</dbReference>
<comment type="caution">
    <text evidence="1">The sequence shown here is derived from an EMBL/GenBank/DDBJ whole genome shotgun (WGS) entry which is preliminary data.</text>
</comment>
<dbReference type="InterPro" id="IPR010451">
    <property type="entry name" value="Acetoacetate_decarboxylase"/>
</dbReference>
<dbReference type="InterPro" id="IPR023375">
    <property type="entry name" value="ADC_dom_sf"/>
</dbReference>
<dbReference type="RefSeq" id="WP_086781897.1">
    <property type="nucleotide sequence ID" value="NZ_JAGIOO010000001.1"/>
</dbReference>